<evidence type="ECO:0000313" key="2">
    <source>
        <dbReference type="EMBL" id="QDU46467.1"/>
    </source>
</evidence>
<dbReference type="EC" id="5.3.1.-" evidence="2"/>
<dbReference type="GO" id="GO:0016853">
    <property type="term" value="F:isomerase activity"/>
    <property type="evidence" value="ECO:0007669"/>
    <property type="project" value="UniProtKB-KW"/>
</dbReference>
<dbReference type="Pfam" id="PF01261">
    <property type="entry name" value="AP_endonuc_2"/>
    <property type="match status" value="1"/>
</dbReference>
<dbReference type="KEGG" id="sdyn:Mal52_49880"/>
<dbReference type="InterPro" id="IPR013022">
    <property type="entry name" value="Xyl_isomerase-like_TIM-brl"/>
</dbReference>
<dbReference type="EMBL" id="CP036276">
    <property type="protein sequence ID" value="QDU46467.1"/>
    <property type="molecule type" value="Genomic_DNA"/>
</dbReference>
<evidence type="ECO:0000313" key="3">
    <source>
        <dbReference type="Proteomes" id="UP000319383"/>
    </source>
</evidence>
<dbReference type="AlphaFoldDB" id="A0A517ZVG2"/>
<keyword evidence="2" id="KW-0413">Isomerase</keyword>
<proteinExistence type="predicted"/>
<protein>
    <submittedName>
        <fullName evidence="2">D-tagatose 3-epimerase</fullName>
        <ecNumber evidence="2">5.3.1.-</ecNumber>
    </submittedName>
</protein>
<sequence>MKYGAHVFLWQDRYDDSALLRMLDDAEAWGLSFLEVAIGDDIHFNASKLGDEADMRGLELVFSPGGAWPMECDISLANASDPHPAVQWHRRAIEQAGRAGAVAYTGAIYGHPGAVRKQRPDEDEPKRIAESLNILAEDAADAGVQLVLEPMSHFRTHVANTPQQVNLLISLADHENLFSLFDTYHLVTEVTDFAAAFEEMRPHLWGLHACENNRGAPGTGLLPWQSLFSAMNAANWQGYIGFESYNSTWRDGDFALERGMFHNVCPDAESFIRHSKSFVEAGLSGVD</sequence>
<feature type="domain" description="Xylose isomerase-like TIM barrel" evidence="1">
    <location>
        <begin position="24"/>
        <end position="248"/>
    </location>
</feature>
<dbReference type="SUPFAM" id="SSF51658">
    <property type="entry name" value="Xylose isomerase-like"/>
    <property type="match status" value="1"/>
</dbReference>
<accession>A0A517ZVG2</accession>
<evidence type="ECO:0000259" key="1">
    <source>
        <dbReference type="Pfam" id="PF01261"/>
    </source>
</evidence>
<gene>
    <name evidence="2" type="ORF">Mal52_49880</name>
</gene>
<name>A0A517ZVG2_9PLAN</name>
<dbReference type="Gene3D" id="3.20.20.150">
    <property type="entry name" value="Divalent-metal-dependent TIM barrel enzymes"/>
    <property type="match status" value="1"/>
</dbReference>
<dbReference type="PANTHER" id="PTHR12110">
    <property type="entry name" value="HYDROXYPYRUVATE ISOMERASE"/>
    <property type="match status" value="1"/>
</dbReference>
<reference evidence="2 3" key="1">
    <citation type="submission" date="2019-02" db="EMBL/GenBank/DDBJ databases">
        <title>Deep-cultivation of Planctomycetes and their phenomic and genomic characterization uncovers novel biology.</title>
        <authorList>
            <person name="Wiegand S."/>
            <person name="Jogler M."/>
            <person name="Boedeker C."/>
            <person name="Pinto D."/>
            <person name="Vollmers J."/>
            <person name="Rivas-Marin E."/>
            <person name="Kohn T."/>
            <person name="Peeters S.H."/>
            <person name="Heuer A."/>
            <person name="Rast P."/>
            <person name="Oberbeckmann S."/>
            <person name="Bunk B."/>
            <person name="Jeske O."/>
            <person name="Meyerdierks A."/>
            <person name="Storesund J.E."/>
            <person name="Kallscheuer N."/>
            <person name="Luecker S."/>
            <person name="Lage O.M."/>
            <person name="Pohl T."/>
            <person name="Merkel B.J."/>
            <person name="Hornburger P."/>
            <person name="Mueller R.-W."/>
            <person name="Bruemmer F."/>
            <person name="Labrenz M."/>
            <person name="Spormann A.M."/>
            <person name="Op den Camp H."/>
            <person name="Overmann J."/>
            <person name="Amann R."/>
            <person name="Jetten M.S.M."/>
            <person name="Mascher T."/>
            <person name="Medema M.H."/>
            <person name="Devos D.P."/>
            <person name="Kaster A.-K."/>
            <person name="Ovreas L."/>
            <person name="Rohde M."/>
            <person name="Galperin M.Y."/>
            <person name="Jogler C."/>
        </authorList>
    </citation>
    <scope>NUCLEOTIDE SEQUENCE [LARGE SCALE GENOMIC DNA]</scope>
    <source>
        <strain evidence="2 3">Mal52</strain>
    </source>
</reference>
<dbReference type="InterPro" id="IPR036237">
    <property type="entry name" value="Xyl_isomerase-like_sf"/>
</dbReference>
<dbReference type="InterPro" id="IPR050312">
    <property type="entry name" value="IolE/XylAMocC-like"/>
</dbReference>
<keyword evidence="3" id="KW-1185">Reference proteome</keyword>
<organism evidence="2 3">
    <name type="scientific">Symmachiella dynata</name>
    <dbReference type="NCBI Taxonomy" id="2527995"/>
    <lineage>
        <taxon>Bacteria</taxon>
        <taxon>Pseudomonadati</taxon>
        <taxon>Planctomycetota</taxon>
        <taxon>Planctomycetia</taxon>
        <taxon>Planctomycetales</taxon>
        <taxon>Planctomycetaceae</taxon>
        <taxon>Symmachiella</taxon>
    </lineage>
</organism>
<dbReference type="Proteomes" id="UP000319383">
    <property type="component" value="Chromosome"/>
</dbReference>
<dbReference type="RefSeq" id="WP_145378975.1">
    <property type="nucleotide sequence ID" value="NZ_CP036276.1"/>
</dbReference>